<dbReference type="InterPro" id="IPR013154">
    <property type="entry name" value="ADH-like_N"/>
</dbReference>
<dbReference type="SMART" id="SM00829">
    <property type="entry name" value="PKS_ER"/>
    <property type="match status" value="1"/>
</dbReference>
<proteinExistence type="predicted"/>
<dbReference type="InterPro" id="IPR036291">
    <property type="entry name" value="NAD(P)-bd_dom_sf"/>
</dbReference>
<dbReference type="EMBL" id="JANIAA010000047">
    <property type="protein sequence ID" value="MCQ8194435.1"/>
    <property type="molecule type" value="Genomic_DNA"/>
</dbReference>
<dbReference type="PANTHER" id="PTHR43482">
    <property type="entry name" value="PROTEIN AST1-RELATED"/>
    <property type="match status" value="1"/>
</dbReference>
<dbReference type="InterPro" id="IPR052585">
    <property type="entry name" value="Lipid_raft_assoc_Zn_ADH"/>
</dbReference>
<dbReference type="Pfam" id="PF08240">
    <property type="entry name" value="ADH_N"/>
    <property type="match status" value="1"/>
</dbReference>
<dbReference type="Pfam" id="PF13602">
    <property type="entry name" value="ADH_zinc_N_2"/>
    <property type="match status" value="1"/>
</dbReference>
<organism evidence="2 3">
    <name type="scientific">Streptomyces rugosispiralis</name>
    <dbReference type="NCBI Taxonomy" id="2967341"/>
    <lineage>
        <taxon>Bacteria</taxon>
        <taxon>Bacillati</taxon>
        <taxon>Actinomycetota</taxon>
        <taxon>Actinomycetes</taxon>
        <taxon>Kitasatosporales</taxon>
        <taxon>Streptomycetaceae</taxon>
        <taxon>Streptomyces</taxon>
    </lineage>
</organism>
<feature type="domain" description="Enoyl reductase (ER)" evidence="1">
    <location>
        <begin position="3"/>
        <end position="295"/>
    </location>
</feature>
<comment type="caution">
    <text evidence="2">The sequence shown here is derived from an EMBL/GenBank/DDBJ whole genome shotgun (WGS) entry which is preliminary data.</text>
</comment>
<dbReference type="RefSeq" id="WP_256655206.1">
    <property type="nucleotide sequence ID" value="NZ_JANIAA010000047.1"/>
</dbReference>
<evidence type="ECO:0000313" key="3">
    <source>
        <dbReference type="Proteomes" id="UP001204746"/>
    </source>
</evidence>
<dbReference type="Gene3D" id="3.40.50.720">
    <property type="entry name" value="NAD(P)-binding Rossmann-like Domain"/>
    <property type="match status" value="1"/>
</dbReference>
<keyword evidence="3" id="KW-1185">Reference proteome</keyword>
<accession>A0ABT1VAL1</accession>
<dbReference type="Proteomes" id="UP001204746">
    <property type="component" value="Unassembled WGS sequence"/>
</dbReference>
<dbReference type="SUPFAM" id="SSF51735">
    <property type="entry name" value="NAD(P)-binding Rossmann-fold domains"/>
    <property type="match status" value="1"/>
</dbReference>
<sequence>MSGAEKEVALLELPEPSSPGPGQILVAVEAAGVGPWDELLNGAGWDVGLRPPAALGVEGAGKVLAVGAGVTGFAVGDRVLAHEAPLPGGSGFWAERVLINADHAAACPPGLDAVHAAALPVNGLTAFQALEKLGLSRGQRLLITNGGGATGALAIQLAAAKGIEVTATASAAAAERLLGLGAVEVVDYHDPNWSAKVRGGFDAALIIATSTADAALPLVRDDGRLCSLTSDAPPEERGITSWDLYVEPNAAQLVQLAEQAAAGTLKLAPEPLPLSEGPAAFARVVTGQAGGKKIVLTRA</sequence>
<gene>
    <name evidence="2" type="ORF">NP777_40620</name>
</gene>
<reference evidence="2 3" key="1">
    <citation type="submission" date="2022-07" db="EMBL/GenBank/DDBJ databases">
        <authorList>
            <person name="Phongsopitanun W."/>
            <person name="Tanasupawat S."/>
        </authorList>
    </citation>
    <scope>NUCLEOTIDE SEQUENCE [LARGE SCALE GENOMIC DNA]</scope>
    <source>
        <strain evidence="2 3">RCU-064</strain>
    </source>
</reference>
<protein>
    <submittedName>
        <fullName evidence="2">NADP-dependent oxidoreductase</fullName>
    </submittedName>
</protein>
<dbReference type="Gene3D" id="3.90.180.10">
    <property type="entry name" value="Medium-chain alcohol dehydrogenases, catalytic domain"/>
    <property type="match status" value="1"/>
</dbReference>
<evidence type="ECO:0000259" key="1">
    <source>
        <dbReference type="SMART" id="SM00829"/>
    </source>
</evidence>
<dbReference type="InterPro" id="IPR020843">
    <property type="entry name" value="ER"/>
</dbReference>
<dbReference type="InterPro" id="IPR011032">
    <property type="entry name" value="GroES-like_sf"/>
</dbReference>
<name>A0ABT1VAL1_9ACTN</name>
<dbReference type="PANTHER" id="PTHR43482:SF1">
    <property type="entry name" value="PROTEIN AST1-RELATED"/>
    <property type="match status" value="1"/>
</dbReference>
<dbReference type="CDD" id="cd05289">
    <property type="entry name" value="MDR_like_2"/>
    <property type="match status" value="1"/>
</dbReference>
<evidence type="ECO:0000313" key="2">
    <source>
        <dbReference type="EMBL" id="MCQ8194435.1"/>
    </source>
</evidence>
<dbReference type="SUPFAM" id="SSF50129">
    <property type="entry name" value="GroES-like"/>
    <property type="match status" value="1"/>
</dbReference>